<dbReference type="EMBL" id="CAJVPQ010002610">
    <property type="protein sequence ID" value="CAG8602922.1"/>
    <property type="molecule type" value="Genomic_DNA"/>
</dbReference>
<name>A0A9N9CK78_9GLOM</name>
<dbReference type="Proteomes" id="UP000789570">
    <property type="component" value="Unassembled WGS sequence"/>
</dbReference>
<gene>
    <name evidence="1" type="ORF">FCALED_LOCUS8680</name>
</gene>
<proteinExistence type="predicted"/>
<dbReference type="AlphaFoldDB" id="A0A9N9CK78"/>
<protein>
    <submittedName>
        <fullName evidence="1">15082_t:CDS:1</fullName>
    </submittedName>
</protein>
<evidence type="ECO:0000313" key="1">
    <source>
        <dbReference type="EMBL" id="CAG8602922.1"/>
    </source>
</evidence>
<organism evidence="1 2">
    <name type="scientific">Funneliformis caledonium</name>
    <dbReference type="NCBI Taxonomy" id="1117310"/>
    <lineage>
        <taxon>Eukaryota</taxon>
        <taxon>Fungi</taxon>
        <taxon>Fungi incertae sedis</taxon>
        <taxon>Mucoromycota</taxon>
        <taxon>Glomeromycotina</taxon>
        <taxon>Glomeromycetes</taxon>
        <taxon>Glomerales</taxon>
        <taxon>Glomeraceae</taxon>
        <taxon>Funneliformis</taxon>
    </lineage>
</organism>
<accession>A0A9N9CK78</accession>
<keyword evidence="2" id="KW-1185">Reference proteome</keyword>
<feature type="non-terminal residue" evidence="1">
    <location>
        <position position="76"/>
    </location>
</feature>
<comment type="caution">
    <text evidence="1">The sequence shown here is derived from an EMBL/GenBank/DDBJ whole genome shotgun (WGS) entry which is preliminary data.</text>
</comment>
<reference evidence="1" key="1">
    <citation type="submission" date="2021-06" db="EMBL/GenBank/DDBJ databases">
        <authorList>
            <person name="Kallberg Y."/>
            <person name="Tangrot J."/>
            <person name="Rosling A."/>
        </authorList>
    </citation>
    <scope>NUCLEOTIDE SEQUENCE</scope>
    <source>
        <strain evidence="1">UK204</strain>
    </source>
</reference>
<sequence length="76" mass="9296">MKDPVLYPHFEILRKPSRKINFNNSSIERLKLRTRRKVEIEIDKRNPRIFNFGLVFHTRSAQFRTSIKKKRKVEIE</sequence>
<evidence type="ECO:0000313" key="2">
    <source>
        <dbReference type="Proteomes" id="UP000789570"/>
    </source>
</evidence>